<protein>
    <submittedName>
        <fullName evidence="1">Uncharacterized protein</fullName>
    </submittedName>
</protein>
<dbReference type="AlphaFoldDB" id="A0AAV9V3K4"/>
<comment type="caution">
    <text evidence="1">The sequence shown here is derived from an EMBL/GenBank/DDBJ whole genome shotgun (WGS) entry which is preliminary data.</text>
</comment>
<sequence>MAEYRLNADSEWALGYSGDEADQKCFFESDNNPGAGHTTSANGKRCIFFKFPAEVRLEIYKHVVGRNFIHVEANWQDWSGIADLKTFSGRHGGRAILEECRHDGAMEAGVYSYMIGTADHLNINLVPGGCVRPLNDDSKTYFYVRHCDCLIPANRPYKGLDLRFLRTCKGIYEEAKYIYLREMTFSFRSPTVFDTFVISTNKFSLANIRSLHFDISLSHEMEDWGHSLEGDAVAEFPSLQRLYIWIDFASSLQSTRRSREYMQSFDADVYYKRPFCMFRMCPLKEVRVVLNPGVWPNRELPDIHISWEDIRAWCKGLEKRLLLKWDGPIDLLDA</sequence>
<accession>A0AAV9V3K4</accession>
<organism evidence="1 2">
    <name type="scientific">Orbilia blumenaviensis</name>
    <dbReference type="NCBI Taxonomy" id="1796055"/>
    <lineage>
        <taxon>Eukaryota</taxon>
        <taxon>Fungi</taxon>
        <taxon>Dikarya</taxon>
        <taxon>Ascomycota</taxon>
        <taxon>Pezizomycotina</taxon>
        <taxon>Orbiliomycetes</taxon>
        <taxon>Orbiliales</taxon>
        <taxon>Orbiliaceae</taxon>
        <taxon>Orbilia</taxon>
    </lineage>
</organism>
<name>A0AAV9V3K4_9PEZI</name>
<keyword evidence="2" id="KW-1185">Reference proteome</keyword>
<gene>
    <name evidence="1" type="ORF">TWF730_008973</name>
</gene>
<evidence type="ECO:0000313" key="1">
    <source>
        <dbReference type="EMBL" id="KAK6352141.1"/>
    </source>
</evidence>
<proteinExistence type="predicted"/>
<dbReference type="EMBL" id="JAVHNS010000006">
    <property type="protein sequence ID" value="KAK6352141.1"/>
    <property type="molecule type" value="Genomic_DNA"/>
</dbReference>
<reference evidence="1 2" key="1">
    <citation type="submission" date="2019-10" db="EMBL/GenBank/DDBJ databases">
        <authorList>
            <person name="Palmer J.M."/>
        </authorList>
    </citation>
    <scope>NUCLEOTIDE SEQUENCE [LARGE SCALE GENOMIC DNA]</scope>
    <source>
        <strain evidence="1 2">TWF730</strain>
    </source>
</reference>
<dbReference type="Proteomes" id="UP001373714">
    <property type="component" value="Unassembled WGS sequence"/>
</dbReference>
<dbReference type="PANTHER" id="PTHR38790">
    <property type="entry name" value="2EXR DOMAIN-CONTAINING PROTEIN-RELATED"/>
    <property type="match status" value="1"/>
</dbReference>
<evidence type="ECO:0000313" key="2">
    <source>
        <dbReference type="Proteomes" id="UP001373714"/>
    </source>
</evidence>